<reference evidence="2" key="1">
    <citation type="submission" date="2021-05" db="EMBL/GenBank/DDBJ databases">
        <authorList>
            <person name="Alioto T."/>
            <person name="Alioto T."/>
            <person name="Gomez Garrido J."/>
        </authorList>
    </citation>
    <scope>NUCLEOTIDE SEQUENCE</scope>
</reference>
<dbReference type="EMBL" id="HBUF01088070">
    <property type="protein sequence ID" value="CAG6634907.1"/>
    <property type="molecule type" value="Transcribed_RNA"/>
</dbReference>
<dbReference type="EMBL" id="HBUF01601588">
    <property type="protein sequence ID" value="CAG6776265.1"/>
    <property type="molecule type" value="Transcribed_RNA"/>
</dbReference>
<keyword evidence="1" id="KW-0732">Signal</keyword>
<organism evidence="2">
    <name type="scientific">Cacopsylla melanoneura</name>
    <dbReference type="NCBI Taxonomy" id="428564"/>
    <lineage>
        <taxon>Eukaryota</taxon>
        <taxon>Metazoa</taxon>
        <taxon>Ecdysozoa</taxon>
        <taxon>Arthropoda</taxon>
        <taxon>Hexapoda</taxon>
        <taxon>Insecta</taxon>
        <taxon>Pterygota</taxon>
        <taxon>Neoptera</taxon>
        <taxon>Paraneoptera</taxon>
        <taxon>Hemiptera</taxon>
        <taxon>Sternorrhyncha</taxon>
        <taxon>Psylloidea</taxon>
        <taxon>Psyllidae</taxon>
        <taxon>Psyllinae</taxon>
        <taxon>Cacopsylla</taxon>
    </lineage>
</organism>
<dbReference type="EMBL" id="HBUF01259024">
    <property type="protein sequence ID" value="CAG6682386.1"/>
    <property type="molecule type" value="Transcribed_RNA"/>
</dbReference>
<protein>
    <submittedName>
        <fullName evidence="2">Uncharacterized protein</fullName>
    </submittedName>
</protein>
<dbReference type="EMBL" id="HBUF01259023">
    <property type="protein sequence ID" value="CAG6682385.1"/>
    <property type="molecule type" value="Transcribed_RNA"/>
</dbReference>
<sequence length="147" mass="15832">MVESRKVVDFSFFVALILAVLTLGVQCDEIEQKLAKINTAGLPQSVLYEAAGINTDARTSLTKSQLAKALEDPHVQAAAIRVALDYATKTADIKAAPSYARGSETAYCEYSWVAWLPFMDCAVNESIEGSKGASVKETGSSCYSKRV</sequence>
<dbReference type="AlphaFoldDB" id="A0A8D8VV86"/>
<name>A0A8D8VV86_9HEMI</name>
<dbReference type="EMBL" id="HBUF01088072">
    <property type="protein sequence ID" value="CAG6634909.1"/>
    <property type="molecule type" value="Transcribed_RNA"/>
</dbReference>
<feature type="chain" id="PRO_5035638971" evidence="1">
    <location>
        <begin position="28"/>
        <end position="147"/>
    </location>
</feature>
<proteinExistence type="predicted"/>
<dbReference type="EMBL" id="HBUF01601589">
    <property type="protein sequence ID" value="CAG6776266.1"/>
    <property type="molecule type" value="Transcribed_RNA"/>
</dbReference>
<accession>A0A8D8VV86</accession>
<dbReference type="EMBL" id="HBUF01088071">
    <property type="protein sequence ID" value="CAG6634908.1"/>
    <property type="molecule type" value="Transcribed_RNA"/>
</dbReference>
<evidence type="ECO:0000313" key="2">
    <source>
        <dbReference type="EMBL" id="CAG6634909.1"/>
    </source>
</evidence>
<evidence type="ECO:0000256" key="1">
    <source>
        <dbReference type="SAM" id="SignalP"/>
    </source>
</evidence>
<dbReference type="EMBL" id="HBUF01088073">
    <property type="protein sequence ID" value="CAG6634910.1"/>
    <property type="molecule type" value="Transcribed_RNA"/>
</dbReference>
<feature type="signal peptide" evidence="1">
    <location>
        <begin position="1"/>
        <end position="27"/>
    </location>
</feature>